<dbReference type="EMBL" id="AP011540">
    <property type="protein sequence ID" value="BAI63881.1"/>
    <property type="molecule type" value="Genomic_DNA"/>
</dbReference>
<feature type="compositionally biased region" description="Polar residues" evidence="1">
    <location>
        <begin position="9"/>
        <end position="21"/>
    </location>
</feature>
<dbReference type="GO" id="GO:0016740">
    <property type="term" value="F:transferase activity"/>
    <property type="evidence" value="ECO:0007669"/>
    <property type="project" value="UniProtKB-KW"/>
</dbReference>
<protein>
    <submittedName>
        <fullName evidence="2">Aspartate carbamoyltransferase, regulatory subunit</fullName>
    </submittedName>
</protein>
<evidence type="ECO:0000256" key="1">
    <source>
        <dbReference type="SAM" id="MobiDB-lite"/>
    </source>
</evidence>
<reference evidence="2 3" key="2">
    <citation type="journal article" date="2010" name="J Osaka Dent Univ">
        <title>Isolation and identification of Rothia mucilaginosa from persistent apical periodontitis lesions.</title>
        <authorList>
            <person name="Yamane K."/>
            <person name="Yoshida M."/>
            <person name="Fujihira T."/>
            <person name="Baba T."/>
            <person name="Tsuji N."/>
            <person name="Hayashi H."/>
            <person name="Sugimori C."/>
            <person name="Yamanaka T."/>
            <person name="Mashimo C."/>
            <person name="Nambu T."/>
            <person name="Kawai H."/>
            <person name="Fukushima H."/>
        </authorList>
    </citation>
    <scope>NUCLEOTIDE SEQUENCE [LARGE SCALE GENOMIC DNA]</scope>
    <source>
        <strain evidence="2 3">DY-18</strain>
    </source>
</reference>
<dbReference type="AlphaFoldDB" id="D2NQF5"/>
<keyword evidence="2" id="KW-0808">Transferase</keyword>
<keyword evidence="3" id="KW-1185">Reference proteome</keyword>
<name>D2NQF5_ROTMD</name>
<organism evidence="2 3">
    <name type="scientific">Rothia mucilaginosa (strain DY-18)</name>
    <name type="common">Stomatococcus mucilaginosus</name>
    <dbReference type="NCBI Taxonomy" id="680646"/>
    <lineage>
        <taxon>Bacteria</taxon>
        <taxon>Bacillati</taxon>
        <taxon>Actinomycetota</taxon>
        <taxon>Actinomycetes</taxon>
        <taxon>Micrococcales</taxon>
        <taxon>Micrococcaceae</taxon>
        <taxon>Rothia</taxon>
    </lineage>
</organism>
<gene>
    <name evidence="2" type="ordered locus">RMDY18_00490</name>
</gene>
<accession>D2NQF5</accession>
<evidence type="ECO:0000313" key="2">
    <source>
        <dbReference type="EMBL" id="BAI63881.1"/>
    </source>
</evidence>
<proteinExistence type="predicted"/>
<dbReference type="Proteomes" id="UP000001883">
    <property type="component" value="Chromosome"/>
</dbReference>
<reference evidence="2 3" key="3">
    <citation type="journal article" date="2010" name="Sequencing">
        <title>Complete Genome Sequence of Rothia mucilaginosa DY-18: A Clinical Isolate with Dense Meshwork-Like Structures from a Persistent Apical Periodontitis Lesion.</title>
        <authorList>
            <person name="Yamane K."/>
            <person name="Nambu T."/>
            <person name="Yamanaka T."/>
            <person name="Mashimo C."/>
            <person name="Sugimori C."/>
            <person name="Leung K.-P."/>
            <person name="Fukushima H."/>
        </authorList>
    </citation>
    <scope>NUCLEOTIDE SEQUENCE [LARGE SCALE GENOMIC DNA]</scope>
    <source>
        <strain evidence="2 3">DY-18</strain>
    </source>
</reference>
<sequence>MSTRREANTSHAGSLRPTQGSHLFNHGVVVAALLLKAGTLKGAPRRVRTTVTAVHERNLRVVVQGAAAHRNVENQRHVLDNVQALTEAGAHDSVLTPTQGREVEPRAAQQGGSQLLTLQNSLTLGTVERLSLLHQSVRQAVVLINHNHAGLEDGRLGVLSRRIHKPLHIVGEHDVISTHDGDQLVLHEGQALAVIRVRTQVLLVTHVGDALILQRLEPAGNRIIRVAVINNDHAPVRVGLTDHRQHSLLHHGNVAVVGEQNINGHEVLLQAQTCRNV</sequence>
<dbReference type="KEGG" id="rmu:RMDY18_00490"/>
<feature type="region of interest" description="Disordered" evidence="1">
    <location>
        <begin position="1"/>
        <end position="21"/>
    </location>
</feature>
<evidence type="ECO:0000313" key="3">
    <source>
        <dbReference type="Proteomes" id="UP000001883"/>
    </source>
</evidence>
<dbReference type="HOGENOM" id="CLU_1004308_0_0_11"/>
<reference evidence="3" key="1">
    <citation type="submission" date="2009-07" db="EMBL/GenBank/DDBJ databases">
        <title>Complete genome sequence of Rothia mucilaginosa DJ.</title>
        <authorList>
            <person name="Yamane K."/>
            <person name="Nambu T."/>
            <person name="Mashimo C."/>
            <person name="Sugimori C."/>
            <person name="Yamanaka T."/>
            <person name="Leung K."/>
            <person name="Fukushima H."/>
        </authorList>
    </citation>
    <scope>NUCLEOTIDE SEQUENCE [LARGE SCALE GENOMIC DNA]</scope>
    <source>
        <strain evidence="3">DY-18</strain>
    </source>
</reference>